<dbReference type="AlphaFoldDB" id="A0AA39VC51"/>
<dbReference type="Pfam" id="PF07727">
    <property type="entry name" value="RVT_2"/>
    <property type="match status" value="1"/>
</dbReference>
<feature type="domain" description="Retroviral polymerase SH3-like" evidence="4">
    <location>
        <begin position="38"/>
        <end position="94"/>
    </location>
</feature>
<feature type="domain" description="Reverse transcriptase Ty1/copia-type" evidence="3">
    <location>
        <begin position="197"/>
        <end position="255"/>
    </location>
</feature>
<evidence type="ECO:0000256" key="2">
    <source>
        <dbReference type="ARBA" id="ARBA00022801"/>
    </source>
</evidence>
<dbReference type="EMBL" id="JAUESC010000384">
    <property type="protein sequence ID" value="KAK0581559.1"/>
    <property type="molecule type" value="Genomic_DNA"/>
</dbReference>
<dbReference type="GO" id="GO:0016787">
    <property type="term" value="F:hydrolase activity"/>
    <property type="evidence" value="ECO:0007669"/>
    <property type="project" value="UniProtKB-KW"/>
</dbReference>
<reference evidence="5" key="1">
    <citation type="journal article" date="2022" name="Plant J.">
        <title>Strategies of tolerance reflected in two North American maple genomes.</title>
        <authorList>
            <person name="McEvoy S.L."/>
            <person name="Sezen U.U."/>
            <person name="Trouern-Trend A."/>
            <person name="McMahon S.M."/>
            <person name="Schaberg P.G."/>
            <person name="Yang J."/>
            <person name="Wegrzyn J.L."/>
            <person name="Swenson N.G."/>
        </authorList>
    </citation>
    <scope>NUCLEOTIDE SEQUENCE</scope>
    <source>
        <strain evidence="5">NS2018</strain>
    </source>
</reference>
<dbReference type="InterPro" id="IPR039537">
    <property type="entry name" value="Retrotran_Ty1/copia-like"/>
</dbReference>
<dbReference type="GO" id="GO:0046872">
    <property type="term" value="F:metal ion binding"/>
    <property type="evidence" value="ECO:0007669"/>
    <property type="project" value="UniProtKB-KW"/>
</dbReference>
<keyword evidence="6" id="KW-1185">Reference proteome</keyword>
<dbReference type="PANTHER" id="PTHR42648:SF21">
    <property type="entry name" value="CYSTEINE-RICH RLK (RECEPTOR-LIKE PROTEIN KINASE) 8"/>
    <property type="match status" value="1"/>
</dbReference>
<dbReference type="InterPro" id="IPR013103">
    <property type="entry name" value="RVT_2"/>
</dbReference>
<evidence type="ECO:0000313" key="5">
    <source>
        <dbReference type="EMBL" id="KAK0581559.1"/>
    </source>
</evidence>
<dbReference type="PANTHER" id="PTHR42648">
    <property type="entry name" value="TRANSPOSASE, PUTATIVE-RELATED"/>
    <property type="match status" value="1"/>
</dbReference>
<dbReference type="InterPro" id="IPR057670">
    <property type="entry name" value="SH3_retrovirus"/>
</dbReference>
<evidence type="ECO:0000259" key="4">
    <source>
        <dbReference type="Pfam" id="PF25597"/>
    </source>
</evidence>
<evidence type="ECO:0000259" key="3">
    <source>
        <dbReference type="Pfam" id="PF07727"/>
    </source>
</evidence>
<evidence type="ECO:0000313" key="6">
    <source>
        <dbReference type="Proteomes" id="UP001168877"/>
    </source>
</evidence>
<proteinExistence type="predicted"/>
<evidence type="ECO:0000256" key="1">
    <source>
        <dbReference type="ARBA" id="ARBA00022723"/>
    </source>
</evidence>
<protein>
    <recommendedName>
        <fullName evidence="7">Reverse transcriptase Ty1/copia-type domain-containing protein</fullName>
    </recommendedName>
</protein>
<accession>A0AA39VC51</accession>
<keyword evidence="1" id="KW-0479">Metal-binding</keyword>
<organism evidence="5 6">
    <name type="scientific">Acer saccharum</name>
    <name type="common">Sugar maple</name>
    <dbReference type="NCBI Taxonomy" id="4024"/>
    <lineage>
        <taxon>Eukaryota</taxon>
        <taxon>Viridiplantae</taxon>
        <taxon>Streptophyta</taxon>
        <taxon>Embryophyta</taxon>
        <taxon>Tracheophyta</taxon>
        <taxon>Spermatophyta</taxon>
        <taxon>Magnoliopsida</taxon>
        <taxon>eudicotyledons</taxon>
        <taxon>Gunneridae</taxon>
        <taxon>Pentapetalae</taxon>
        <taxon>rosids</taxon>
        <taxon>malvids</taxon>
        <taxon>Sapindales</taxon>
        <taxon>Sapindaceae</taxon>
        <taxon>Hippocastanoideae</taxon>
        <taxon>Acereae</taxon>
        <taxon>Acer</taxon>
    </lineage>
</organism>
<dbReference type="Proteomes" id="UP001168877">
    <property type="component" value="Unassembled WGS sequence"/>
</dbReference>
<dbReference type="Pfam" id="PF25597">
    <property type="entry name" value="SH3_retrovirus"/>
    <property type="match status" value="1"/>
</dbReference>
<comment type="caution">
    <text evidence="5">The sequence shown here is derived from an EMBL/GenBank/DDBJ whole genome shotgun (WGS) entry which is preliminary data.</text>
</comment>
<gene>
    <name evidence="5" type="ORF">LWI29_015137</name>
</gene>
<name>A0AA39VC51_ACESA</name>
<reference evidence="5" key="2">
    <citation type="submission" date="2023-06" db="EMBL/GenBank/DDBJ databases">
        <authorList>
            <person name="Swenson N.G."/>
            <person name="Wegrzyn J.L."/>
            <person name="Mcevoy S.L."/>
        </authorList>
    </citation>
    <scope>NUCLEOTIDE SEQUENCE</scope>
    <source>
        <strain evidence="5">NS2018</strain>
        <tissue evidence="5">Leaf</tissue>
    </source>
</reference>
<evidence type="ECO:0008006" key="7">
    <source>
        <dbReference type="Google" id="ProtNLM"/>
    </source>
</evidence>
<keyword evidence="2" id="KW-0378">Hydrolase</keyword>
<sequence>MACYIGNRVFLRPGTRQTSYELWRGRKPNVSYFHTFGSKCYILNDRDQLGKFDTKSDEGIFIGYTLNSRAYRVFNLKTLSVIESSNVVFDDIRLKSSDHDEKVVIVDDSPLEKVVETPIDGRSNLDEDNTQLLDRVPLLNSKEPTPWVRHLHNKNDVIEDVNEGVMTLHQIGNLISYRCYTSQIEPKKVDEALNDEFWVLAMNKSDEDNNIVHNKVRLVAQGYSQIEGIDFEETFALIARFESIMLLLSISCVHKFKFLNGFLQGSVC</sequence>